<evidence type="ECO:0000313" key="3">
    <source>
        <dbReference type="Proteomes" id="UP000500826"/>
    </source>
</evidence>
<evidence type="ECO:0000313" key="2">
    <source>
        <dbReference type="EMBL" id="QJW84751.1"/>
    </source>
</evidence>
<dbReference type="EMBL" id="CP053418">
    <property type="protein sequence ID" value="QJW84751.1"/>
    <property type="molecule type" value="Genomic_DNA"/>
</dbReference>
<sequence>MSPFPTSENPPAAAERNEQMPLGDHPSYDDVLDPAVQYTFPASDPIAVDACCADVDAKGQPSHS</sequence>
<protein>
    <submittedName>
        <fullName evidence="2">Uncharacterized protein</fullName>
    </submittedName>
</protein>
<keyword evidence="3" id="KW-1185">Reference proteome</keyword>
<proteinExistence type="predicted"/>
<organism evidence="2 3">
    <name type="scientific">Ramlibacter terrae</name>
    <dbReference type="NCBI Taxonomy" id="2732511"/>
    <lineage>
        <taxon>Bacteria</taxon>
        <taxon>Pseudomonadati</taxon>
        <taxon>Pseudomonadota</taxon>
        <taxon>Betaproteobacteria</taxon>
        <taxon>Burkholderiales</taxon>
        <taxon>Comamonadaceae</taxon>
        <taxon>Ramlibacter</taxon>
    </lineage>
</organism>
<dbReference type="Proteomes" id="UP000500826">
    <property type="component" value="Chromosome"/>
</dbReference>
<accession>A0ABX6P705</accession>
<feature type="region of interest" description="Disordered" evidence="1">
    <location>
        <begin position="1"/>
        <end position="32"/>
    </location>
</feature>
<name>A0ABX6P705_9BURK</name>
<gene>
    <name evidence="2" type="ORF">HK414_17005</name>
</gene>
<evidence type="ECO:0000256" key="1">
    <source>
        <dbReference type="SAM" id="MobiDB-lite"/>
    </source>
</evidence>
<reference evidence="2 3" key="1">
    <citation type="submission" date="2020-05" db="EMBL/GenBank/DDBJ databases">
        <title>Ramlibacter rhizophilus sp. nov., isolated from rhizosphere soil of national flower Mugunghwa from South Korea.</title>
        <authorList>
            <person name="Zheng-Fei Y."/>
            <person name="Huan T."/>
        </authorList>
    </citation>
    <scope>NUCLEOTIDE SEQUENCE [LARGE SCALE GENOMIC DNA]</scope>
    <source>
        <strain evidence="2 3">H242</strain>
    </source>
</reference>